<gene>
    <name evidence="1" type="ORF">CSHISOI_11714</name>
</gene>
<accession>A0A5Q4B9U6</accession>
<sequence>MPFPSSSEPVSIPVVVLGWKRTNGVVYVSDVLAERNAPYVMTAMVDFVETLEPYRYTSKNLGVILHNLHPRPRALVVGTAVPPSLTDEITAVWNEYVDAVLKEEFPGEEWKQNVCSH</sequence>
<evidence type="ECO:0000313" key="2">
    <source>
        <dbReference type="Proteomes" id="UP000326340"/>
    </source>
</evidence>
<name>A0A5Q4B9U6_9PEZI</name>
<dbReference type="AlphaFoldDB" id="A0A5Q4B9U6"/>
<feature type="non-terminal residue" evidence="1">
    <location>
        <position position="117"/>
    </location>
</feature>
<reference evidence="1 2" key="1">
    <citation type="journal article" date="2019" name="Sci. Rep.">
        <title>Colletotrichum shisoi sp. nov., an anthracnose pathogen of Perilla frutescens in Japan: molecular phylogenetic, morphological and genomic evidence.</title>
        <authorList>
            <person name="Gan P."/>
            <person name="Tsushima A."/>
            <person name="Hiroyama R."/>
            <person name="Narusaka M."/>
            <person name="Takano Y."/>
            <person name="Narusaka Y."/>
            <person name="Kawaradani M."/>
            <person name="Damm U."/>
            <person name="Shirasu K."/>
        </authorList>
    </citation>
    <scope>NUCLEOTIDE SEQUENCE [LARGE SCALE GENOMIC DNA]</scope>
    <source>
        <strain evidence="1 2">PG-2018a</strain>
    </source>
</reference>
<comment type="caution">
    <text evidence="1">The sequence shown here is derived from an EMBL/GenBank/DDBJ whole genome shotgun (WGS) entry which is preliminary data.</text>
</comment>
<evidence type="ECO:0000313" key="1">
    <source>
        <dbReference type="EMBL" id="TQN63698.1"/>
    </source>
</evidence>
<keyword evidence="2" id="KW-1185">Reference proteome</keyword>
<protein>
    <submittedName>
        <fullName evidence="1">Uncharacterized protein</fullName>
    </submittedName>
</protein>
<organism evidence="1 2">
    <name type="scientific">Colletotrichum shisoi</name>
    <dbReference type="NCBI Taxonomy" id="2078593"/>
    <lineage>
        <taxon>Eukaryota</taxon>
        <taxon>Fungi</taxon>
        <taxon>Dikarya</taxon>
        <taxon>Ascomycota</taxon>
        <taxon>Pezizomycotina</taxon>
        <taxon>Sordariomycetes</taxon>
        <taxon>Hypocreomycetidae</taxon>
        <taxon>Glomerellales</taxon>
        <taxon>Glomerellaceae</taxon>
        <taxon>Colletotrichum</taxon>
        <taxon>Colletotrichum destructivum species complex</taxon>
    </lineage>
</organism>
<dbReference type="Proteomes" id="UP000326340">
    <property type="component" value="Unassembled WGS sequence"/>
</dbReference>
<dbReference type="EMBL" id="PUHP01004380">
    <property type="protein sequence ID" value="TQN63698.1"/>
    <property type="molecule type" value="Genomic_DNA"/>
</dbReference>
<proteinExistence type="predicted"/>
<dbReference type="OrthoDB" id="5413172at2759"/>